<organism evidence="1">
    <name type="scientific">Arion vulgaris</name>
    <dbReference type="NCBI Taxonomy" id="1028688"/>
    <lineage>
        <taxon>Eukaryota</taxon>
        <taxon>Metazoa</taxon>
        <taxon>Spiralia</taxon>
        <taxon>Lophotrochozoa</taxon>
        <taxon>Mollusca</taxon>
        <taxon>Gastropoda</taxon>
        <taxon>Heterobranchia</taxon>
        <taxon>Euthyneura</taxon>
        <taxon>Panpulmonata</taxon>
        <taxon>Eupulmonata</taxon>
        <taxon>Stylommatophora</taxon>
        <taxon>Helicina</taxon>
        <taxon>Arionoidea</taxon>
        <taxon>Arionidae</taxon>
        <taxon>Arion</taxon>
    </lineage>
</organism>
<proteinExistence type="predicted"/>
<feature type="non-terminal residue" evidence="1">
    <location>
        <position position="1"/>
    </location>
</feature>
<evidence type="ECO:0000313" key="1">
    <source>
        <dbReference type="EMBL" id="CEK65113.1"/>
    </source>
</evidence>
<protein>
    <submittedName>
        <fullName evidence="1">Uncharacterized protein</fullName>
    </submittedName>
</protein>
<dbReference type="AlphaFoldDB" id="A0A0B6Z9A9"/>
<reference evidence="1" key="1">
    <citation type="submission" date="2014-12" db="EMBL/GenBank/DDBJ databases">
        <title>Insight into the proteome of Arion vulgaris.</title>
        <authorList>
            <person name="Aradska J."/>
            <person name="Bulat T."/>
            <person name="Smidak R."/>
            <person name="Sarate P."/>
            <person name="Gangsoo J."/>
            <person name="Sialana F."/>
            <person name="Bilban M."/>
            <person name="Lubec G."/>
        </authorList>
    </citation>
    <scope>NUCLEOTIDE SEQUENCE</scope>
    <source>
        <tissue evidence="1">Skin</tissue>
    </source>
</reference>
<sequence>PNNSILFPASQTVPPSPLPAQSLYISLLVRQFRLLPCQPNSSIAVHLPASQTVQPSPLPAQQLNHCTSNEYPHLSIFKWRVVERLVKCVREGED</sequence>
<accession>A0A0B6Z9A9</accession>
<dbReference type="EMBL" id="HACG01018248">
    <property type="protein sequence ID" value="CEK65113.1"/>
    <property type="molecule type" value="Transcribed_RNA"/>
</dbReference>
<gene>
    <name evidence="1" type="primary">ORF53940</name>
</gene>
<name>A0A0B6Z9A9_9EUPU</name>